<dbReference type="Proteomes" id="UP000178659">
    <property type="component" value="Unassembled WGS sequence"/>
</dbReference>
<dbReference type="InterPro" id="IPR051314">
    <property type="entry name" value="AAA_ATPase_RarA/MGS1/WRNIP1"/>
</dbReference>
<dbReference type="SUPFAM" id="SSF52540">
    <property type="entry name" value="P-loop containing nucleoside triphosphate hydrolases"/>
    <property type="match status" value="1"/>
</dbReference>
<dbReference type="Gene3D" id="1.10.3710.10">
    <property type="entry name" value="DNA polymerase III clamp loader subunits, C-terminal domain"/>
    <property type="match status" value="1"/>
</dbReference>
<comment type="similarity">
    <text evidence="1">Belongs to the AAA ATPase family. RarA/MGS1/WRNIP1 subfamily.</text>
</comment>
<dbReference type="AlphaFoldDB" id="A0A1G1VF41"/>
<dbReference type="EMBL" id="MHCC01000003">
    <property type="protein sequence ID" value="OGY14063.1"/>
    <property type="molecule type" value="Genomic_DNA"/>
</dbReference>
<evidence type="ECO:0000256" key="2">
    <source>
        <dbReference type="ARBA" id="ARBA00022741"/>
    </source>
</evidence>
<evidence type="ECO:0000313" key="5">
    <source>
        <dbReference type="EMBL" id="OGY14063.1"/>
    </source>
</evidence>
<evidence type="ECO:0000256" key="3">
    <source>
        <dbReference type="ARBA" id="ARBA00022840"/>
    </source>
</evidence>
<evidence type="ECO:0000256" key="1">
    <source>
        <dbReference type="ARBA" id="ARBA00008959"/>
    </source>
</evidence>
<dbReference type="GO" id="GO:0016887">
    <property type="term" value="F:ATP hydrolysis activity"/>
    <property type="evidence" value="ECO:0007669"/>
    <property type="project" value="InterPro"/>
</dbReference>
<feature type="domain" description="AAA+ ATPase" evidence="4">
    <location>
        <begin position="42"/>
        <end position="169"/>
    </location>
</feature>
<sequence length="408" mass="44808">MQTPLAEKLRPKDFPAFVGQEHIVGKDGIVRKLLDNAKETGVFPSLIFWGPPGTGKTTLARLIASKLSSPFFEFSAVNASTKDIEKVIPKNTATSSQLGFGEISPTIAKPPIIFIDEIHRFNKAQQDKLLPHVEKGSLVFIGATTENPSFEVIGPLLSRTRVLVLKQLTEENLQAIAEKAIKELGVKVDDDALSFLLVASNGDARSLLNTLEIAAQISNNKQVSSTIAEQTLQKRYLSFDLKGEEYYNTISALHKSIRGSDPDAALYYLARMLEAGQDPLYIARRLIRASAEDIGLADPQALILANSAFEACNKIGVPECNVILAEVVAYLAKAPKSNALYIAYGEAAKDVHEFGNLPIPMHILNAPTKLMKEIGYGKGYDYSHSPKGEKKEQIEYLPDRLKGKRYLK</sequence>
<dbReference type="FunFam" id="1.20.272.10:FF:000001">
    <property type="entry name" value="Putative AAA family ATPase"/>
    <property type="match status" value="1"/>
</dbReference>
<dbReference type="Pfam" id="PF12002">
    <property type="entry name" value="MgsA_C"/>
    <property type="match status" value="1"/>
</dbReference>
<dbReference type="CDD" id="cd00009">
    <property type="entry name" value="AAA"/>
    <property type="match status" value="1"/>
</dbReference>
<dbReference type="GO" id="GO:0008047">
    <property type="term" value="F:enzyme activator activity"/>
    <property type="evidence" value="ECO:0007669"/>
    <property type="project" value="TreeGrafter"/>
</dbReference>
<dbReference type="GO" id="GO:0006261">
    <property type="term" value="P:DNA-templated DNA replication"/>
    <property type="evidence" value="ECO:0007669"/>
    <property type="project" value="TreeGrafter"/>
</dbReference>
<dbReference type="SMART" id="SM00382">
    <property type="entry name" value="AAA"/>
    <property type="match status" value="1"/>
</dbReference>
<comment type="caution">
    <text evidence="5">The sequence shown here is derived from an EMBL/GenBank/DDBJ whole genome shotgun (WGS) entry which is preliminary data.</text>
</comment>
<dbReference type="Gene3D" id="1.20.272.10">
    <property type="match status" value="1"/>
</dbReference>
<dbReference type="InterPro" id="IPR003959">
    <property type="entry name" value="ATPase_AAA_core"/>
</dbReference>
<dbReference type="GO" id="GO:0003677">
    <property type="term" value="F:DNA binding"/>
    <property type="evidence" value="ECO:0007669"/>
    <property type="project" value="InterPro"/>
</dbReference>
<dbReference type="CDD" id="cd18139">
    <property type="entry name" value="HLD_clamp_RarA"/>
    <property type="match status" value="1"/>
</dbReference>
<dbReference type="SUPFAM" id="SSF48019">
    <property type="entry name" value="post-AAA+ oligomerization domain-like"/>
    <property type="match status" value="1"/>
</dbReference>
<dbReference type="GO" id="GO:0005524">
    <property type="term" value="F:ATP binding"/>
    <property type="evidence" value="ECO:0007669"/>
    <property type="project" value="UniProtKB-KW"/>
</dbReference>
<dbReference type="InterPro" id="IPR027417">
    <property type="entry name" value="P-loop_NTPase"/>
</dbReference>
<dbReference type="GO" id="GO:0000731">
    <property type="term" value="P:DNA synthesis involved in DNA repair"/>
    <property type="evidence" value="ECO:0007669"/>
    <property type="project" value="TreeGrafter"/>
</dbReference>
<dbReference type="PANTHER" id="PTHR13779:SF7">
    <property type="entry name" value="ATPASE WRNIP1"/>
    <property type="match status" value="1"/>
</dbReference>
<protein>
    <recommendedName>
        <fullName evidence="4">AAA+ ATPase domain-containing protein</fullName>
    </recommendedName>
</protein>
<accession>A0A1G1VF41</accession>
<keyword evidence="2" id="KW-0547">Nucleotide-binding</keyword>
<dbReference type="InterPro" id="IPR021886">
    <property type="entry name" value="MgsA_C"/>
</dbReference>
<dbReference type="InterPro" id="IPR008921">
    <property type="entry name" value="DNA_pol3_clamp-load_cplx_C"/>
</dbReference>
<organism evidence="5 6">
    <name type="scientific">Candidatus Blackburnbacteria bacterium RIFCSPLOWO2_01_FULL_40_20</name>
    <dbReference type="NCBI Taxonomy" id="1797519"/>
    <lineage>
        <taxon>Bacteria</taxon>
        <taxon>Candidatus Blackburniibacteriota</taxon>
    </lineage>
</organism>
<dbReference type="Pfam" id="PF16193">
    <property type="entry name" value="AAA_assoc_2"/>
    <property type="match status" value="1"/>
</dbReference>
<dbReference type="PANTHER" id="PTHR13779">
    <property type="entry name" value="WERNER HELICASE-INTERACTING PROTEIN 1 FAMILY MEMBER"/>
    <property type="match status" value="1"/>
</dbReference>
<dbReference type="Pfam" id="PF00004">
    <property type="entry name" value="AAA"/>
    <property type="match status" value="1"/>
</dbReference>
<proteinExistence type="inferred from homology"/>
<evidence type="ECO:0000313" key="6">
    <source>
        <dbReference type="Proteomes" id="UP000178659"/>
    </source>
</evidence>
<name>A0A1G1VF41_9BACT</name>
<gene>
    <name evidence="5" type="ORF">A3A77_03760</name>
</gene>
<dbReference type="GO" id="GO:0017116">
    <property type="term" value="F:single-stranded DNA helicase activity"/>
    <property type="evidence" value="ECO:0007669"/>
    <property type="project" value="TreeGrafter"/>
</dbReference>
<dbReference type="Gene3D" id="1.10.8.60">
    <property type="match status" value="1"/>
</dbReference>
<dbReference type="InterPro" id="IPR032423">
    <property type="entry name" value="AAA_assoc_2"/>
</dbReference>
<reference evidence="5 6" key="1">
    <citation type="journal article" date="2016" name="Nat. Commun.">
        <title>Thousands of microbial genomes shed light on interconnected biogeochemical processes in an aquifer system.</title>
        <authorList>
            <person name="Anantharaman K."/>
            <person name="Brown C.T."/>
            <person name="Hug L.A."/>
            <person name="Sharon I."/>
            <person name="Castelle C.J."/>
            <person name="Probst A.J."/>
            <person name="Thomas B.C."/>
            <person name="Singh A."/>
            <person name="Wilkins M.J."/>
            <person name="Karaoz U."/>
            <person name="Brodie E.L."/>
            <person name="Williams K.H."/>
            <person name="Hubbard S.S."/>
            <person name="Banfield J.F."/>
        </authorList>
    </citation>
    <scope>NUCLEOTIDE SEQUENCE [LARGE SCALE GENOMIC DNA]</scope>
</reference>
<keyword evidence="3" id="KW-0067">ATP-binding</keyword>
<evidence type="ECO:0000259" key="4">
    <source>
        <dbReference type="SMART" id="SM00382"/>
    </source>
</evidence>
<dbReference type="Gene3D" id="3.40.50.300">
    <property type="entry name" value="P-loop containing nucleotide triphosphate hydrolases"/>
    <property type="match status" value="1"/>
</dbReference>
<dbReference type="InterPro" id="IPR003593">
    <property type="entry name" value="AAA+_ATPase"/>
</dbReference>